<feature type="region of interest" description="Disordered" evidence="1">
    <location>
        <begin position="188"/>
        <end position="242"/>
    </location>
</feature>
<name>A0AAE9SHV4_9RHAB</name>
<protein>
    <submittedName>
        <fullName evidence="2">Movement protein</fullName>
    </submittedName>
</protein>
<reference evidence="2" key="2">
    <citation type="submission" date="2022-03" db="EMBL/GenBank/DDBJ databases">
        <authorList>
            <person name="Reyes E."/>
            <person name="Alvarez-Quinto R.A."/>
            <person name="Cornejo-Franco J.F."/>
            <person name="Mollov D."/>
            <person name="Quito-Avila D.F."/>
        </authorList>
    </citation>
    <scope>NUCLEOTIDE SEQUENCE</scope>
    <source>
        <strain evidence="2">Prosperina</strain>
    </source>
</reference>
<evidence type="ECO:0000313" key="3">
    <source>
        <dbReference type="Proteomes" id="UP001268423"/>
    </source>
</evidence>
<organism evidence="2 3">
    <name type="scientific">Hyptis latent virus</name>
    <dbReference type="NCBI Taxonomy" id="2963947"/>
    <lineage>
        <taxon>Viruses</taxon>
        <taxon>Riboviria</taxon>
        <taxon>Orthornavirae</taxon>
        <taxon>Negarnaviricota</taxon>
        <taxon>Haploviricotina</taxon>
        <taxon>Monjiviricetes</taxon>
        <taxon>Mononegavirales</taxon>
        <taxon>Rhabdoviridae</taxon>
        <taxon>Betarhabdovirinae</taxon>
        <taxon>Alphacytorhabdovirus</taxon>
        <taxon>Alphacytorhabdovirus hyptisis</taxon>
    </lineage>
</organism>
<accession>A0AAE9SHV4</accession>
<feature type="compositionally biased region" description="Low complexity" evidence="1">
    <location>
        <begin position="192"/>
        <end position="209"/>
    </location>
</feature>
<sequence>MNYGSYTYTVKSEIVAEGDNSVPLTKRLNILQRVATFGAENLRIRSMVFVYKSRLGSRGKGVITASIYDNRVDPDLGNPVISRIDFPAESDINTTWESPVWFAKSDLRNASNPPLILDMNIAECNVLPGFSLGCYKLVVTIITAPYMERVIYKRPTATITTNATLIDDEDVINQYKVRTEIKGKKIQTLDNSSNTSASSSVSRPLSSQSARFKTETDKSYPKLVRIGSSREKTRIPMRLSRP</sequence>
<reference evidence="2" key="1">
    <citation type="journal article" date="2022" name="Phytopathology">
        <title>Genome characterization and pathogenicity of two new Hyptis pectinata viruses transmitted by distinct insect vectors.</title>
        <authorList>
            <person name="Reyes-Proano E."/>
            <person name="Alvarez-Quinto R."/>
            <person name="Delgado Jimenez J.A."/>
            <person name="Cornejo-Franco J.F."/>
            <person name="Mollov D."/>
            <person name="Bejerman N."/>
            <person name="Quito-Avila D."/>
        </authorList>
    </citation>
    <scope>NUCLEOTIDE SEQUENCE</scope>
    <source>
        <strain evidence="2">Prosperina</strain>
    </source>
</reference>
<dbReference type="EMBL" id="ON073823">
    <property type="protein sequence ID" value="UTN00443.1"/>
    <property type="molecule type" value="Viral_cRNA"/>
</dbReference>
<proteinExistence type="predicted"/>
<evidence type="ECO:0000313" key="2">
    <source>
        <dbReference type="EMBL" id="UTN00443.1"/>
    </source>
</evidence>
<dbReference type="Proteomes" id="UP001268423">
    <property type="component" value="Segment"/>
</dbReference>
<evidence type="ECO:0000256" key="1">
    <source>
        <dbReference type="SAM" id="MobiDB-lite"/>
    </source>
</evidence>
<keyword evidence="3" id="KW-1185">Reference proteome</keyword>